<dbReference type="InterPro" id="IPR006180">
    <property type="entry name" value="3-OHacyl-CoA_DH_CS"/>
</dbReference>
<evidence type="ECO:0000313" key="6">
    <source>
        <dbReference type="Proteomes" id="UP001198830"/>
    </source>
</evidence>
<dbReference type="InterPro" id="IPR022694">
    <property type="entry name" value="3-OHacyl-CoA_DH"/>
</dbReference>
<accession>A0ABS8H760</accession>
<comment type="similarity">
    <text evidence="1">Belongs to the 3-hydroxyacyl-CoA dehydrogenase family.</text>
</comment>
<gene>
    <name evidence="5" type="ORF">LL253_12335</name>
</gene>
<dbReference type="Pfam" id="PF00725">
    <property type="entry name" value="3HCDH"/>
    <property type="match status" value="1"/>
</dbReference>
<dbReference type="InterPro" id="IPR006176">
    <property type="entry name" value="3-OHacyl-CoA_DH_NAD-bd"/>
</dbReference>
<dbReference type="Pfam" id="PF02737">
    <property type="entry name" value="3HCDH_N"/>
    <property type="match status" value="1"/>
</dbReference>
<dbReference type="EMBL" id="JAJGNP010000009">
    <property type="protein sequence ID" value="MCC4233477.1"/>
    <property type="molecule type" value="Genomic_DNA"/>
</dbReference>
<dbReference type="Gene3D" id="3.40.50.720">
    <property type="entry name" value="NAD(P)-binding Rossmann-like Domain"/>
    <property type="match status" value="1"/>
</dbReference>
<protein>
    <submittedName>
        <fullName evidence="5">3-hydroxybutyryl-CoA dehydrogenase</fullName>
        <ecNumber evidence="5">1.1.1.157</ecNumber>
    </submittedName>
</protein>
<reference evidence="5 6" key="1">
    <citation type="submission" date="2021-10" db="EMBL/GenBank/DDBJ databases">
        <title>The diversity and Nitrogen Metabolism of Culturable Nitrate-Utilizing Bacteria Within the Oxygen Minimum Zone of the Changjiang (Yangtze River)Estuary.</title>
        <authorList>
            <person name="Zhang D."/>
            <person name="Zheng J."/>
            <person name="Liu S."/>
            <person name="He W."/>
        </authorList>
    </citation>
    <scope>NUCLEOTIDE SEQUENCE [LARGE SCALE GENOMIC DNA]</scope>
    <source>
        <strain evidence="5 6">FXH275-2</strain>
    </source>
</reference>
<dbReference type="PANTHER" id="PTHR48075:SF5">
    <property type="entry name" value="3-HYDROXYBUTYRYL-COA DEHYDROGENASE"/>
    <property type="match status" value="1"/>
</dbReference>
<evidence type="ECO:0000313" key="5">
    <source>
        <dbReference type="EMBL" id="MCC4233477.1"/>
    </source>
</evidence>
<evidence type="ECO:0000259" key="3">
    <source>
        <dbReference type="Pfam" id="PF00725"/>
    </source>
</evidence>
<comment type="caution">
    <text evidence="5">The sequence shown here is derived from an EMBL/GenBank/DDBJ whole genome shotgun (WGS) entry which is preliminary data.</text>
</comment>
<keyword evidence="2 5" id="KW-0560">Oxidoreductase</keyword>
<dbReference type="PROSITE" id="PS00067">
    <property type="entry name" value="3HCDH"/>
    <property type="match status" value="1"/>
</dbReference>
<dbReference type="PIRSF" id="PIRSF000105">
    <property type="entry name" value="HCDH"/>
    <property type="match status" value="1"/>
</dbReference>
<evidence type="ECO:0000259" key="4">
    <source>
        <dbReference type="Pfam" id="PF02737"/>
    </source>
</evidence>
<dbReference type="SUPFAM" id="SSF48179">
    <property type="entry name" value="6-phosphogluconate dehydrogenase C-terminal domain-like"/>
    <property type="match status" value="1"/>
</dbReference>
<feature type="domain" description="3-hydroxyacyl-CoA dehydrogenase NAD binding" evidence="4">
    <location>
        <begin position="7"/>
        <end position="182"/>
    </location>
</feature>
<dbReference type="EC" id="1.1.1.157" evidence="5"/>
<dbReference type="Gene3D" id="1.10.1040.10">
    <property type="entry name" value="N-(1-d-carboxylethyl)-l-norvaline Dehydrogenase, domain 2"/>
    <property type="match status" value="1"/>
</dbReference>
<dbReference type="SUPFAM" id="SSF51735">
    <property type="entry name" value="NAD(P)-binding Rossmann-fold domains"/>
    <property type="match status" value="1"/>
</dbReference>
<proteinExistence type="inferred from homology"/>
<dbReference type="InterPro" id="IPR013328">
    <property type="entry name" value="6PGD_dom2"/>
</dbReference>
<evidence type="ECO:0000256" key="1">
    <source>
        <dbReference type="ARBA" id="ARBA00009463"/>
    </source>
</evidence>
<dbReference type="InterPro" id="IPR036291">
    <property type="entry name" value="NAD(P)-bd_dom_sf"/>
</dbReference>
<dbReference type="PANTHER" id="PTHR48075">
    <property type="entry name" value="3-HYDROXYACYL-COA DEHYDROGENASE FAMILY PROTEIN"/>
    <property type="match status" value="1"/>
</dbReference>
<dbReference type="InterPro" id="IPR008927">
    <property type="entry name" value="6-PGluconate_DH-like_C_sf"/>
</dbReference>
<feature type="domain" description="3-hydroxyacyl-CoA dehydrogenase C-terminal" evidence="3">
    <location>
        <begin position="187"/>
        <end position="283"/>
    </location>
</feature>
<sequence length="292" mass="31137">MTDIRTLGVIGAGQMGIGIAQVSAEAGYDVILSDIDLPRAEKGKANIAKLLARAVDKEKMTQTDADAVLARITPVGELAPLADAQFVIEAATEREEVKRAIFGNVGKLLGKDAILATNTSSIPITRLAQAAPDAERFIGVHFFNPVPVMVLVEIIRGLATTPEVVEAVEAYATRIGKTAVHAFDAPGFVVNRILLPMLNEAVFVLGEGVGSVTDIDQGCKLGLNHPMGPLTLLDFVGLDTALEILNVFLTTTGDPKYRPAPLLVKYVEAGWYGRKTGRGFYDYSGPEPVPTR</sequence>
<organism evidence="5 6">
    <name type="scientific">Sphingobium soli</name>
    <dbReference type="NCBI Taxonomy" id="1591116"/>
    <lineage>
        <taxon>Bacteria</taxon>
        <taxon>Pseudomonadati</taxon>
        <taxon>Pseudomonadota</taxon>
        <taxon>Alphaproteobacteria</taxon>
        <taxon>Sphingomonadales</taxon>
        <taxon>Sphingomonadaceae</taxon>
        <taxon>Sphingobium</taxon>
    </lineage>
</organism>
<evidence type="ECO:0000256" key="2">
    <source>
        <dbReference type="ARBA" id="ARBA00023002"/>
    </source>
</evidence>
<dbReference type="RefSeq" id="WP_228227373.1">
    <property type="nucleotide sequence ID" value="NZ_JAJGNP010000009.1"/>
</dbReference>
<name>A0ABS8H760_9SPHN</name>
<dbReference type="Proteomes" id="UP001198830">
    <property type="component" value="Unassembled WGS sequence"/>
</dbReference>
<dbReference type="InterPro" id="IPR006108">
    <property type="entry name" value="3HC_DH_C"/>
</dbReference>
<dbReference type="GO" id="GO:0008691">
    <property type="term" value="F:3-hydroxybutyryl-CoA dehydrogenase activity"/>
    <property type="evidence" value="ECO:0007669"/>
    <property type="project" value="UniProtKB-EC"/>
</dbReference>
<keyword evidence="6" id="KW-1185">Reference proteome</keyword>